<dbReference type="HOGENOM" id="CLU_057050_1_0_1"/>
<sequence length="309" mass="34360">MDIKTFTEVDLSQPIAVVLRAGTAQAHAEVESSQGATWIMKGQLLKEEYVFFLMMLWYIYSTLERGLEKHSEHPVLQPTYYPSLLERGPKLAADIAFLLNTPESTWKFHSLHVALVASPPPAFTAYLERLRELSDAEDPSPLLAHAYIRYMGDMSGGQQMRRSIVKAYGLDSKTGSGVEFYAFGWGNETAKWCFERPKAWFRDGMNTGVGDNVRLKEIILEEALLAFKLNHALFDSLRGPLMDHDKGSHEARGVGSVIKALAQQDLGALLILRAVISLAAALCLAQCVLVLSGIWPSDSWSKLAQDLFV</sequence>
<dbReference type="Pfam" id="PF01126">
    <property type="entry name" value="Heme_oxygenase"/>
    <property type="match status" value="1"/>
</dbReference>
<keyword evidence="3 5" id="KW-0408">Iron</keyword>
<protein>
    <submittedName>
        <fullName evidence="6">Uncharacterized protein</fullName>
    </submittedName>
</protein>
<dbReference type="InterPro" id="IPR016053">
    <property type="entry name" value="Haem_Oase-like"/>
</dbReference>
<feature type="binding site" evidence="4">
    <location>
        <position position="202"/>
    </location>
    <ligand>
        <name>heme b</name>
        <dbReference type="ChEBI" id="CHEBI:60344"/>
    </ligand>
</feature>
<evidence type="ECO:0000313" key="6">
    <source>
        <dbReference type="EMBL" id="KIJ62529.1"/>
    </source>
</evidence>
<gene>
    <name evidence="6" type="ORF">HYDPIDRAFT_93839</name>
</gene>
<dbReference type="Proteomes" id="UP000053820">
    <property type="component" value="Unassembled WGS sequence"/>
</dbReference>
<keyword evidence="2 5" id="KW-0479">Metal-binding</keyword>
<dbReference type="PANTHER" id="PTHR10720">
    <property type="entry name" value="HEME OXYGENASE"/>
    <property type="match status" value="1"/>
</dbReference>
<dbReference type="InterPro" id="IPR002051">
    <property type="entry name" value="Haem_Oase"/>
</dbReference>
<reference evidence="6 7" key="1">
    <citation type="submission" date="2014-04" db="EMBL/GenBank/DDBJ databases">
        <title>Evolutionary Origins and Diversification of the Mycorrhizal Mutualists.</title>
        <authorList>
            <consortium name="DOE Joint Genome Institute"/>
            <consortium name="Mycorrhizal Genomics Consortium"/>
            <person name="Kohler A."/>
            <person name="Kuo A."/>
            <person name="Nagy L.G."/>
            <person name="Floudas D."/>
            <person name="Copeland A."/>
            <person name="Barry K.W."/>
            <person name="Cichocki N."/>
            <person name="Veneault-Fourrey C."/>
            <person name="LaButti K."/>
            <person name="Lindquist E.A."/>
            <person name="Lipzen A."/>
            <person name="Lundell T."/>
            <person name="Morin E."/>
            <person name="Murat C."/>
            <person name="Riley R."/>
            <person name="Ohm R."/>
            <person name="Sun H."/>
            <person name="Tunlid A."/>
            <person name="Henrissat B."/>
            <person name="Grigoriev I.V."/>
            <person name="Hibbett D.S."/>
            <person name="Martin F."/>
        </authorList>
    </citation>
    <scope>NUCLEOTIDE SEQUENCE [LARGE SCALE GENOMIC DNA]</scope>
    <source>
        <strain evidence="6 7">MD-312</strain>
    </source>
</reference>
<feature type="binding site" evidence="4">
    <location>
        <position position="20"/>
    </location>
    <ligand>
        <name>heme b</name>
        <dbReference type="ChEBI" id="CHEBI:60344"/>
    </ligand>
</feature>
<proteinExistence type="predicted"/>
<dbReference type="AlphaFoldDB" id="A0A0C9VA17"/>
<accession>A0A0C9VA17</accession>
<evidence type="ECO:0000256" key="4">
    <source>
        <dbReference type="PIRSR" id="PIRSR000343-1"/>
    </source>
</evidence>
<evidence type="ECO:0000256" key="3">
    <source>
        <dbReference type="ARBA" id="ARBA00023004"/>
    </source>
</evidence>
<dbReference type="GO" id="GO:0004392">
    <property type="term" value="F:heme oxygenase (decyclizing) activity"/>
    <property type="evidence" value="ECO:0007669"/>
    <property type="project" value="InterPro"/>
</dbReference>
<name>A0A0C9VA17_9AGAM</name>
<dbReference type="PIRSF" id="PIRSF000343">
    <property type="entry name" value="Haem_Oase"/>
    <property type="match status" value="1"/>
</dbReference>
<keyword evidence="1 4" id="KW-0349">Heme</keyword>
<dbReference type="PANTHER" id="PTHR10720:SF0">
    <property type="entry name" value="HEME OXYGENASE"/>
    <property type="match status" value="1"/>
</dbReference>
<dbReference type="EMBL" id="KN839854">
    <property type="protein sequence ID" value="KIJ62529.1"/>
    <property type="molecule type" value="Genomic_DNA"/>
</dbReference>
<keyword evidence="7" id="KW-1185">Reference proteome</keyword>
<dbReference type="InterPro" id="IPR016084">
    <property type="entry name" value="Haem_Oase-like_multi-hlx"/>
</dbReference>
<feature type="binding site" description="axial binding residue" evidence="5">
    <location>
        <position position="27"/>
    </location>
    <ligand>
        <name>heme b</name>
        <dbReference type="ChEBI" id="CHEBI:60344"/>
    </ligand>
    <ligandPart>
        <name>Fe</name>
        <dbReference type="ChEBI" id="CHEBI:18248"/>
    </ligandPart>
</feature>
<dbReference type="Gene3D" id="1.20.910.10">
    <property type="entry name" value="Heme oxygenase-like"/>
    <property type="match status" value="1"/>
</dbReference>
<evidence type="ECO:0000256" key="1">
    <source>
        <dbReference type="ARBA" id="ARBA00022617"/>
    </source>
</evidence>
<dbReference type="CDD" id="cd19165">
    <property type="entry name" value="HemeO"/>
    <property type="match status" value="1"/>
</dbReference>
<dbReference type="GO" id="GO:0006788">
    <property type="term" value="P:heme oxidation"/>
    <property type="evidence" value="ECO:0007669"/>
    <property type="project" value="InterPro"/>
</dbReference>
<dbReference type="SUPFAM" id="SSF48613">
    <property type="entry name" value="Heme oxygenase-like"/>
    <property type="match status" value="1"/>
</dbReference>
<dbReference type="GO" id="GO:0046872">
    <property type="term" value="F:metal ion binding"/>
    <property type="evidence" value="ECO:0007669"/>
    <property type="project" value="UniProtKB-KW"/>
</dbReference>
<evidence type="ECO:0000256" key="2">
    <source>
        <dbReference type="ARBA" id="ARBA00022723"/>
    </source>
</evidence>
<evidence type="ECO:0000256" key="5">
    <source>
        <dbReference type="PIRSR" id="PIRSR000343-2"/>
    </source>
</evidence>
<feature type="binding site" evidence="4">
    <location>
        <position position="147"/>
    </location>
    <ligand>
        <name>heme b</name>
        <dbReference type="ChEBI" id="CHEBI:60344"/>
    </ligand>
</feature>
<organism evidence="6 7">
    <name type="scientific">Hydnomerulius pinastri MD-312</name>
    <dbReference type="NCBI Taxonomy" id="994086"/>
    <lineage>
        <taxon>Eukaryota</taxon>
        <taxon>Fungi</taxon>
        <taxon>Dikarya</taxon>
        <taxon>Basidiomycota</taxon>
        <taxon>Agaricomycotina</taxon>
        <taxon>Agaricomycetes</taxon>
        <taxon>Agaricomycetidae</taxon>
        <taxon>Boletales</taxon>
        <taxon>Boletales incertae sedis</taxon>
        <taxon>Leucogyrophana</taxon>
    </lineage>
</organism>
<evidence type="ECO:0000313" key="7">
    <source>
        <dbReference type="Proteomes" id="UP000053820"/>
    </source>
</evidence>
<dbReference type="OrthoDB" id="652091at2759"/>